<name>A0AAW2Z1E7_9EUKA</name>
<sequence>MFKGYRRMLKHASFRVFNNFDITQSSKCSQHALRKRMLLFQDEKPEHEKISFEDAMMKELELIDEPDLHFGLDKNYKLIYVVFPNFTSQAIQQKCTLAILELLTMFPNQRPKKSDDRHCEIEDVDVYHLMEWSPKGHYHTRCISQQSTANGRVTILPSVTNVRNAFFEYRRNLSALIRAVDENEYVKGRSTIEQSTDEFKDFLQSCIEEVFLGSVINTGRCLNHRDFKDVKGSLSALSVYGTFSGAEVCIPEICVMFPHIPTSV</sequence>
<organism evidence="1 2">
    <name type="scientific">Acrasis kona</name>
    <dbReference type="NCBI Taxonomy" id="1008807"/>
    <lineage>
        <taxon>Eukaryota</taxon>
        <taxon>Discoba</taxon>
        <taxon>Heterolobosea</taxon>
        <taxon>Tetramitia</taxon>
        <taxon>Eutetramitia</taxon>
        <taxon>Acrasidae</taxon>
        <taxon>Acrasis</taxon>
    </lineage>
</organism>
<evidence type="ECO:0000313" key="2">
    <source>
        <dbReference type="Proteomes" id="UP001431209"/>
    </source>
</evidence>
<comment type="caution">
    <text evidence="1">The sequence shown here is derived from an EMBL/GenBank/DDBJ whole genome shotgun (WGS) entry which is preliminary data.</text>
</comment>
<evidence type="ECO:0000313" key="1">
    <source>
        <dbReference type="EMBL" id="KAL0482437.1"/>
    </source>
</evidence>
<accession>A0AAW2Z1E7</accession>
<dbReference type="Proteomes" id="UP001431209">
    <property type="component" value="Unassembled WGS sequence"/>
</dbReference>
<protein>
    <submittedName>
        <fullName evidence="1">Uncharacterized protein</fullName>
    </submittedName>
</protein>
<keyword evidence="2" id="KW-1185">Reference proteome</keyword>
<proteinExistence type="predicted"/>
<reference evidence="1 2" key="1">
    <citation type="submission" date="2024-03" db="EMBL/GenBank/DDBJ databases">
        <title>The Acrasis kona genome and developmental transcriptomes reveal deep origins of eukaryotic multicellular pathways.</title>
        <authorList>
            <person name="Sheikh S."/>
            <person name="Fu C.-J."/>
            <person name="Brown M.W."/>
            <person name="Baldauf S.L."/>
        </authorList>
    </citation>
    <scope>NUCLEOTIDE SEQUENCE [LARGE SCALE GENOMIC DNA]</scope>
    <source>
        <strain evidence="1 2">ATCC MYA-3509</strain>
    </source>
</reference>
<dbReference type="AlphaFoldDB" id="A0AAW2Z1E7"/>
<dbReference type="EMBL" id="JAOPGA020000853">
    <property type="protein sequence ID" value="KAL0482437.1"/>
    <property type="molecule type" value="Genomic_DNA"/>
</dbReference>
<gene>
    <name evidence="1" type="ORF">AKO1_000487</name>
</gene>